<proteinExistence type="predicted"/>
<evidence type="ECO:0000313" key="2">
    <source>
        <dbReference type="EMBL" id="GAA2935788.1"/>
    </source>
</evidence>
<evidence type="ECO:0000313" key="3">
    <source>
        <dbReference type="Proteomes" id="UP001501102"/>
    </source>
</evidence>
<dbReference type="EMBL" id="BAAAXZ010000130">
    <property type="protein sequence ID" value="GAA2935788.1"/>
    <property type="molecule type" value="Genomic_DNA"/>
</dbReference>
<feature type="compositionally biased region" description="Low complexity" evidence="1">
    <location>
        <begin position="470"/>
        <end position="479"/>
    </location>
</feature>
<dbReference type="SUPFAM" id="SSF140959">
    <property type="entry name" value="Indolic compounds 2,3-dioxygenase-like"/>
    <property type="match status" value="1"/>
</dbReference>
<sequence length="479" mass="52060">MIPGEIMPHANMALAHPLTAPDVVPIAELGPELPQVDEPVCGVRPIEVPLVVLGGERRETLFARTLPGHDDASRFRAMGPLRALGTLASTRTGFLPAHAPDFRGPVADLCRAAAAQYVQGHAAGFREWCEGRAASLEQDLVRRAGTLPASGAERLMVPLIYLNHMWRQGDPNADVATGPSRMPEPLGSLLETVAGAVGTIPRFNQIVMTMLAFELDGVSGGAELSHRDVAAVDRMRPAFWLNEGDRSELELYQAFYAVEALGVPLYGWGCHALECAAADDRAGGARALRMVQAVIRNVYMITKRLIPRIDADEFRRIQVTCGWVEDEVTGVASGYQLPFMLMLDSLFHVNYSHPGVIAARANNLRFVPEDWKAFFRMVYDARPALRTWVHESGDGPLAEAYRSCTNLFTLFRTMHRHLGGQVLKGGTTTGRVFDSAEANYEQFMSEMAGLVDDTAATGDVSHPAAPDSPPAAASRGVRP</sequence>
<feature type="region of interest" description="Disordered" evidence="1">
    <location>
        <begin position="455"/>
        <end position="479"/>
    </location>
</feature>
<comment type="caution">
    <text evidence="2">The sequence shown here is derived from an EMBL/GenBank/DDBJ whole genome shotgun (WGS) entry which is preliminary data.</text>
</comment>
<organism evidence="2 3">
    <name type="scientific">Streptomyces thioluteus</name>
    <dbReference type="NCBI Taxonomy" id="66431"/>
    <lineage>
        <taxon>Bacteria</taxon>
        <taxon>Bacillati</taxon>
        <taxon>Actinomycetota</taxon>
        <taxon>Actinomycetes</taxon>
        <taxon>Kitasatosporales</taxon>
        <taxon>Streptomycetaceae</taxon>
        <taxon>Streptomyces</taxon>
    </lineage>
</organism>
<name>A0ABN3X2T5_STRTU</name>
<accession>A0ABN3X2T5</accession>
<protein>
    <submittedName>
        <fullName evidence="2">Uncharacterized protein</fullName>
    </submittedName>
</protein>
<reference evidence="2 3" key="1">
    <citation type="journal article" date="2019" name="Int. J. Syst. Evol. Microbiol.">
        <title>The Global Catalogue of Microorganisms (GCM) 10K type strain sequencing project: providing services to taxonomists for standard genome sequencing and annotation.</title>
        <authorList>
            <consortium name="The Broad Institute Genomics Platform"/>
            <consortium name="The Broad Institute Genome Sequencing Center for Infectious Disease"/>
            <person name="Wu L."/>
            <person name="Ma J."/>
        </authorList>
    </citation>
    <scope>NUCLEOTIDE SEQUENCE [LARGE SCALE GENOMIC DNA]</scope>
    <source>
        <strain evidence="2 3">JCM 4087</strain>
    </source>
</reference>
<evidence type="ECO:0000256" key="1">
    <source>
        <dbReference type="SAM" id="MobiDB-lite"/>
    </source>
</evidence>
<keyword evidence="3" id="KW-1185">Reference proteome</keyword>
<dbReference type="InterPro" id="IPR037217">
    <property type="entry name" value="Trp/Indoleamine_2_3_dOase-like"/>
</dbReference>
<gene>
    <name evidence="2" type="ORF">GCM10020221_34460</name>
</gene>
<dbReference type="Gene3D" id="1.20.58.480">
    <property type="match status" value="1"/>
</dbReference>
<dbReference type="Proteomes" id="UP001501102">
    <property type="component" value="Unassembled WGS sequence"/>
</dbReference>